<dbReference type="OrthoDB" id="536881at2759"/>
<dbReference type="GO" id="GO:0005886">
    <property type="term" value="C:plasma membrane"/>
    <property type="evidence" value="ECO:0007669"/>
    <property type="project" value="TreeGrafter"/>
</dbReference>
<feature type="domain" description="Receptor L-domain" evidence="7">
    <location>
        <begin position="163"/>
        <end position="250"/>
    </location>
</feature>
<keyword evidence="5" id="KW-0325">Glycoprotein</keyword>
<evidence type="ECO:0000256" key="4">
    <source>
        <dbReference type="ARBA" id="ARBA00022729"/>
    </source>
</evidence>
<keyword evidence="2" id="KW-0134">Cell wall</keyword>
<proteinExistence type="predicted"/>
<dbReference type="GO" id="GO:0009277">
    <property type="term" value="C:fungal-type cell wall"/>
    <property type="evidence" value="ECO:0007669"/>
    <property type="project" value="TreeGrafter"/>
</dbReference>
<dbReference type="AlphaFoldDB" id="A0A1R1Y7C9"/>
<dbReference type="PANTHER" id="PTHR31018">
    <property type="entry name" value="SPORULATION-SPECIFIC PROTEIN-RELATED"/>
    <property type="match status" value="1"/>
</dbReference>
<evidence type="ECO:0000256" key="3">
    <source>
        <dbReference type="ARBA" id="ARBA00022525"/>
    </source>
</evidence>
<sequence>MKFISLSILLASYVAGQCSNSITINSQGDASGLSSCSTFTGDINANAISADSLDFSGITQVKGSITISNSFNLKSVNFPDLKSVSGSFNLLNNTQVISLNTAQLSSCGNFIISNNPNLRTLSINSISTISGFSIINTSIDSISGLSFKNATFIDVSANSYLNKIDFSTLTNINGFINIADNDSGSTANFPNLLSIGGNSTFRGLSSLNVSNVTTLVDTFNLNGNSFTSFSLDKLSNVSKDITIFSNSQLSSFKVPLLTSIDGGIQIRQNPLLLSIDEDAFPNLATVKGGVDINGTMTNVTFPKLTRIDGAFVLSTSGNADCNQIKKTLTGVYRGTFSCNAKTASSSGGSSSSSGSSAAPRSASFNSKLAGSIVAIALIAATFF</sequence>
<dbReference type="GO" id="GO:0009986">
    <property type="term" value="C:cell surface"/>
    <property type="evidence" value="ECO:0007669"/>
    <property type="project" value="TreeGrafter"/>
</dbReference>
<evidence type="ECO:0000256" key="5">
    <source>
        <dbReference type="ARBA" id="ARBA00023180"/>
    </source>
</evidence>
<evidence type="ECO:0000259" key="7">
    <source>
        <dbReference type="Pfam" id="PF01030"/>
    </source>
</evidence>
<dbReference type="EMBL" id="LSSM01002146">
    <property type="protein sequence ID" value="OMJ22862.1"/>
    <property type="molecule type" value="Genomic_DNA"/>
</dbReference>
<reference evidence="9" key="1">
    <citation type="submission" date="2017-01" db="EMBL/GenBank/DDBJ databases">
        <authorList>
            <person name="Wang Y."/>
            <person name="White M."/>
            <person name="Kvist S."/>
            <person name="Moncalvo J.-M."/>
        </authorList>
    </citation>
    <scope>NUCLEOTIDE SEQUENCE [LARGE SCALE GENOMIC DNA]</scope>
    <source>
        <strain evidence="9">ID-206-W2</strain>
    </source>
</reference>
<dbReference type="InterPro" id="IPR000494">
    <property type="entry name" value="Rcpt_L-dom"/>
</dbReference>
<accession>A0A1R1Y7C9</accession>
<evidence type="ECO:0000313" key="8">
    <source>
        <dbReference type="EMBL" id="OMJ22862.1"/>
    </source>
</evidence>
<evidence type="ECO:0000313" key="9">
    <source>
        <dbReference type="Proteomes" id="UP000187429"/>
    </source>
</evidence>
<protein>
    <submittedName>
        <fullName evidence="8">Protein ecm33</fullName>
    </submittedName>
</protein>
<keyword evidence="4 6" id="KW-0732">Signal</keyword>
<keyword evidence="3" id="KW-0964">Secreted</keyword>
<feature type="signal peptide" evidence="6">
    <location>
        <begin position="1"/>
        <end position="16"/>
    </location>
</feature>
<comment type="subcellular location">
    <subcellularLocation>
        <location evidence="1">Secreted</location>
        <location evidence="1">Cell wall</location>
    </subcellularLocation>
</comment>
<comment type="caution">
    <text evidence="8">The sequence shown here is derived from an EMBL/GenBank/DDBJ whole genome shotgun (WGS) entry which is preliminary data.</text>
</comment>
<dbReference type="InterPro" id="IPR036941">
    <property type="entry name" value="Rcpt_L-dom_sf"/>
</dbReference>
<dbReference type="GO" id="GO:0031505">
    <property type="term" value="P:fungal-type cell wall organization"/>
    <property type="evidence" value="ECO:0007669"/>
    <property type="project" value="TreeGrafter"/>
</dbReference>
<dbReference type="InterPro" id="IPR051648">
    <property type="entry name" value="CWI-Assembly_Regulator"/>
</dbReference>
<feature type="chain" id="PRO_5010218143" evidence="6">
    <location>
        <begin position="17"/>
        <end position="383"/>
    </location>
</feature>
<dbReference type="Proteomes" id="UP000187429">
    <property type="component" value="Unassembled WGS sequence"/>
</dbReference>
<evidence type="ECO:0000256" key="1">
    <source>
        <dbReference type="ARBA" id="ARBA00004191"/>
    </source>
</evidence>
<gene>
    <name evidence="8" type="ORF">AYI69_g5231</name>
</gene>
<keyword evidence="9" id="KW-1185">Reference proteome</keyword>
<name>A0A1R1Y7C9_9FUNG</name>
<evidence type="ECO:0000256" key="6">
    <source>
        <dbReference type="SAM" id="SignalP"/>
    </source>
</evidence>
<dbReference type="SUPFAM" id="SSF52058">
    <property type="entry name" value="L domain-like"/>
    <property type="match status" value="2"/>
</dbReference>
<organism evidence="8 9">
    <name type="scientific">Smittium culicis</name>
    <dbReference type="NCBI Taxonomy" id="133412"/>
    <lineage>
        <taxon>Eukaryota</taxon>
        <taxon>Fungi</taxon>
        <taxon>Fungi incertae sedis</taxon>
        <taxon>Zoopagomycota</taxon>
        <taxon>Kickxellomycotina</taxon>
        <taxon>Harpellomycetes</taxon>
        <taxon>Harpellales</taxon>
        <taxon>Legeriomycetaceae</taxon>
        <taxon>Smittium</taxon>
    </lineage>
</organism>
<dbReference type="Pfam" id="PF01030">
    <property type="entry name" value="Recep_L_domain"/>
    <property type="match status" value="1"/>
</dbReference>
<dbReference type="Gene3D" id="3.80.20.20">
    <property type="entry name" value="Receptor L-domain"/>
    <property type="match status" value="2"/>
</dbReference>
<dbReference type="PANTHER" id="PTHR31018:SF3">
    <property type="entry name" value="RECEPTOR PROTEIN-TYROSINE KINASE"/>
    <property type="match status" value="1"/>
</dbReference>
<evidence type="ECO:0000256" key="2">
    <source>
        <dbReference type="ARBA" id="ARBA00022512"/>
    </source>
</evidence>